<comment type="caution">
    <text evidence="1">The sequence shown here is derived from an EMBL/GenBank/DDBJ whole genome shotgun (WGS) entry which is preliminary data.</text>
</comment>
<dbReference type="Proteomes" id="UP000887226">
    <property type="component" value="Unassembled WGS sequence"/>
</dbReference>
<evidence type="ECO:0000313" key="2">
    <source>
        <dbReference type="Proteomes" id="UP000887226"/>
    </source>
</evidence>
<gene>
    <name evidence="1" type="ORF">BJ878DRAFT_520393</name>
</gene>
<sequence>MASLVPSTLTIIALAPGATTIIANAHTTPTVVVAAHPPASLESDVCCKCIVIIFESAFTTRSAYLLANGCYALHNEGKQEGLADRLDRCRLKPNLSSVPLQRLPDTPETAESLIC</sequence>
<name>A0A9P7YYC4_9HELO</name>
<evidence type="ECO:0000313" key="1">
    <source>
        <dbReference type="EMBL" id="KAG9241505.1"/>
    </source>
</evidence>
<dbReference type="AlphaFoldDB" id="A0A9P7YYC4"/>
<protein>
    <submittedName>
        <fullName evidence="1">Uncharacterized protein</fullName>
    </submittedName>
</protein>
<reference evidence="1" key="1">
    <citation type="journal article" date="2021" name="IMA Fungus">
        <title>Genomic characterization of three marine fungi, including Emericellopsis atlantica sp. nov. with signatures of a generalist lifestyle and marine biomass degradation.</title>
        <authorList>
            <person name="Hagestad O.C."/>
            <person name="Hou L."/>
            <person name="Andersen J.H."/>
            <person name="Hansen E.H."/>
            <person name="Altermark B."/>
            <person name="Li C."/>
            <person name="Kuhnert E."/>
            <person name="Cox R.J."/>
            <person name="Crous P.W."/>
            <person name="Spatafora J.W."/>
            <person name="Lail K."/>
            <person name="Amirebrahimi M."/>
            <person name="Lipzen A."/>
            <person name="Pangilinan J."/>
            <person name="Andreopoulos W."/>
            <person name="Hayes R.D."/>
            <person name="Ng V."/>
            <person name="Grigoriev I.V."/>
            <person name="Jackson S.A."/>
            <person name="Sutton T.D.S."/>
            <person name="Dobson A.D.W."/>
            <person name="Rama T."/>
        </authorList>
    </citation>
    <scope>NUCLEOTIDE SEQUENCE</scope>
    <source>
        <strain evidence="1">TRa3180A</strain>
    </source>
</reference>
<accession>A0A9P7YYC4</accession>
<proteinExistence type="predicted"/>
<dbReference type="EMBL" id="MU254202">
    <property type="protein sequence ID" value="KAG9241505.1"/>
    <property type="molecule type" value="Genomic_DNA"/>
</dbReference>
<keyword evidence="2" id="KW-1185">Reference proteome</keyword>
<organism evidence="1 2">
    <name type="scientific">Calycina marina</name>
    <dbReference type="NCBI Taxonomy" id="1763456"/>
    <lineage>
        <taxon>Eukaryota</taxon>
        <taxon>Fungi</taxon>
        <taxon>Dikarya</taxon>
        <taxon>Ascomycota</taxon>
        <taxon>Pezizomycotina</taxon>
        <taxon>Leotiomycetes</taxon>
        <taxon>Helotiales</taxon>
        <taxon>Pezizellaceae</taxon>
        <taxon>Calycina</taxon>
    </lineage>
</organism>